<sequence>MGEYRIELSPNNRATCKGTECKKNGDKVTKGTLRFGTYVVIQEHGGWTWKHWGCVSGQQLENVRELCQQGDGSFDCDLIDGYDELVEHPDVQEKVRRCINQGFIDPEDFKGDPEKNKLGEKGIHLTAAQKKKKAAAEAAATGDGEKPKAKGKRGRKKAADDEEDEDEPQPKKARTSKAAKADDEEKPATKPARGRKAAKVKDESEDETAASAPAPAPAPASAPASAPTKRGRRTPAQKPKDESDAEEKPVPVRKGRKAATKKAATPEEEDAVVEEGEQEKVAPRTRARRGRSSKA</sequence>
<feature type="compositionally biased region" description="Basic residues" evidence="6">
    <location>
        <begin position="251"/>
        <end position="260"/>
    </location>
</feature>
<name>A0A9P7HRU2_9HYPO</name>
<evidence type="ECO:0000256" key="2">
    <source>
        <dbReference type="ARBA" id="ARBA00022723"/>
    </source>
</evidence>
<reference evidence="8" key="2">
    <citation type="submission" date="2020-10" db="EMBL/GenBank/DDBJ databases">
        <authorList>
            <person name="Peck L.D."/>
            <person name="Nowell R.W."/>
            <person name="Flood J."/>
            <person name="Ryan M.J."/>
            <person name="Barraclough T.G."/>
        </authorList>
    </citation>
    <scope>NUCLEOTIDE SEQUENCE</scope>
    <source>
        <strain evidence="8">IMI 127659i</strain>
    </source>
</reference>
<dbReference type="Pfam" id="PF00645">
    <property type="entry name" value="zf-PARP"/>
    <property type="match status" value="1"/>
</dbReference>
<keyword evidence="2" id="KW-0479">Metal-binding</keyword>
<dbReference type="SMART" id="SM01336">
    <property type="entry name" value="zf-PARP"/>
    <property type="match status" value="1"/>
</dbReference>
<evidence type="ECO:0000256" key="5">
    <source>
        <dbReference type="ARBA" id="ARBA00023242"/>
    </source>
</evidence>
<organism evidence="8 9">
    <name type="scientific">Fusarium xylarioides</name>
    <dbReference type="NCBI Taxonomy" id="221167"/>
    <lineage>
        <taxon>Eukaryota</taxon>
        <taxon>Fungi</taxon>
        <taxon>Dikarya</taxon>
        <taxon>Ascomycota</taxon>
        <taxon>Pezizomycotina</taxon>
        <taxon>Sordariomycetes</taxon>
        <taxon>Hypocreomycetidae</taxon>
        <taxon>Hypocreales</taxon>
        <taxon>Nectriaceae</taxon>
        <taxon>Fusarium</taxon>
        <taxon>Fusarium fujikuroi species complex</taxon>
    </lineage>
</organism>
<feature type="compositionally biased region" description="Basic and acidic residues" evidence="6">
    <location>
        <begin position="238"/>
        <end position="250"/>
    </location>
</feature>
<dbReference type="GO" id="GO:0008270">
    <property type="term" value="F:zinc ion binding"/>
    <property type="evidence" value="ECO:0007669"/>
    <property type="project" value="UniProtKB-KW"/>
</dbReference>
<evidence type="ECO:0000256" key="1">
    <source>
        <dbReference type="ARBA" id="ARBA00004123"/>
    </source>
</evidence>
<dbReference type="Gene3D" id="3.30.1740.10">
    <property type="entry name" value="Zinc finger, PARP-type"/>
    <property type="match status" value="1"/>
</dbReference>
<proteinExistence type="predicted"/>
<keyword evidence="3" id="KW-0863">Zinc-finger</keyword>
<reference evidence="8" key="1">
    <citation type="journal article" date="2020" name="bioRxiv">
        <title>Historical genomics reveals the evolutionary mechanisms behind multiple outbreaks of the host-specific coffee wilt pathogen Fusarium xylarioides.</title>
        <authorList>
            <person name="Peck D."/>
            <person name="Nowell R.W."/>
            <person name="Flood J."/>
            <person name="Ryan M.J."/>
            <person name="Barraclough T.G."/>
        </authorList>
    </citation>
    <scope>NUCLEOTIDE SEQUENCE</scope>
    <source>
        <strain evidence="8">IMI 127659i</strain>
    </source>
</reference>
<feature type="compositionally biased region" description="Acidic residues" evidence="6">
    <location>
        <begin position="266"/>
        <end position="277"/>
    </location>
</feature>
<evidence type="ECO:0000256" key="4">
    <source>
        <dbReference type="ARBA" id="ARBA00022833"/>
    </source>
</evidence>
<dbReference type="SUPFAM" id="SSF57716">
    <property type="entry name" value="Glucocorticoid receptor-like (DNA-binding domain)"/>
    <property type="match status" value="1"/>
</dbReference>
<dbReference type="InterPro" id="IPR036957">
    <property type="entry name" value="Znf_PARP_sf"/>
</dbReference>
<evidence type="ECO:0000259" key="7">
    <source>
        <dbReference type="PROSITE" id="PS50064"/>
    </source>
</evidence>
<feature type="region of interest" description="Disordered" evidence="6">
    <location>
        <begin position="127"/>
        <end position="295"/>
    </location>
</feature>
<comment type="subcellular location">
    <subcellularLocation>
        <location evidence="1">Nucleus</location>
    </subcellularLocation>
</comment>
<evidence type="ECO:0000313" key="9">
    <source>
        <dbReference type="Proteomes" id="UP000750502"/>
    </source>
</evidence>
<dbReference type="PROSITE" id="PS50064">
    <property type="entry name" value="ZF_PARP_2"/>
    <property type="match status" value="1"/>
</dbReference>
<dbReference type="InterPro" id="IPR001510">
    <property type="entry name" value="Znf_PARP"/>
</dbReference>
<evidence type="ECO:0000313" key="8">
    <source>
        <dbReference type="EMBL" id="KAG5762064.1"/>
    </source>
</evidence>
<protein>
    <recommendedName>
        <fullName evidence="7">PARP-type domain-containing protein</fullName>
    </recommendedName>
</protein>
<dbReference type="GO" id="GO:0005634">
    <property type="term" value="C:nucleus"/>
    <property type="evidence" value="ECO:0007669"/>
    <property type="project" value="UniProtKB-SubCell"/>
</dbReference>
<feature type="domain" description="PARP-type" evidence="7">
    <location>
        <begin position="4"/>
        <end position="85"/>
    </location>
</feature>
<feature type="compositionally biased region" description="Basic and acidic residues" evidence="6">
    <location>
        <begin position="179"/>
        <end position="188"/>
    </location>
</feature>
<dbReference type="Proteomes" id="UP000750502">
    <property type="component" value="Unassembled WGS sequence"/>
</dbReference>
<evidence type="ECO:0000256" key="6">
    <source>
        <dbReference type="SAM" id="MobiDB-lite"/>
    </source>
</evidence>
<comment type="caution">
    <text evidence="8">The sequence shown here is derived from an EMBL/GenBank/DDBJ whole genome shotgun (WGS) entry which is preliminary data.</text>
</comment>
<feature type="compositionally biased region" description="Basic residues" evidence="6">
    <location>
        <begin position="283"/>
        <end position="295"/>
    </location>
</feature>
<keyword evidence="9" id="KW-1185">Reference proteome</keyword>
<accession>A0A9P7HRU2</accession>
<keyword evidence="5" id="KW-0539">Nucleus</keyword>
<evidence type="ECO:0000256" key="3">
    <source>
        <dbReference type="ARBA" id="ARBA00022771"/>
    </source>
</evidence>
<gene>
    <name evidence="8" type="ORF">H9Q72_009826</name>
</gene>
<keyword evidence="4" id="KW-0862">Zinc</keyword>
<dbReference type="AlphaFoldDB" id="A0A9P7HRU2"/>
<dbReference type="OrthoDB" id="429950at2759"/>
<dbReference type="GO" id="GO:0003677">
    <property type="term" value="F:DNA binding"/>
    <property type="evidence" value="ECO:0007669"/>
    <property type="project" value="InterPro"/>
</dbReference>
<dbReference type="EMBL" id="JADFTT010000401">
    <property type="protein sequence ID" value="KAG5762064.1"/>
    <property type="molecule type" value="Genomic_DNA"/>
</dbReference>